<dbReference type="InterPro" id="IPR011050">
    <property type="entry name" value="Pectin_lyase_fold/virulence"/>
</dbReference>
<feature type="domain" description="Rhamnogalacturonase A/B/Epimerase-like pectate lyase" evidence="1">
    <location>
        <begin position="38"/>
        <end position="124"/>
    </location>
</feature>
<sequence length="483" mass="50960">MLTRREVMRPLALVAAIATPTTLMAGCSSGPDRRRREINVLDYGADPTGARDSTAAFRDAIAALPPVGGSAAVPTGGGWVYAPTGHYKITSTLNFTQFQNLRGDGKSLTIFNYSGKGPCILAANSAGTTTSGWPAPCQFEGFTIDGTGAGPGAIGIQIGNLFHSRGHDLEIQSFLAAGATGVLFKNHGKVPVADRMQWSIDLIENANHVVFDGNCAVGVGSFSYAEYEFSVVANQDQKILTLQNNAVVRSSRMSIVGGVATNSSSNTGWVIGMDVGAPSNQSTLRDCEFLISVEADAGVGLRTHQSIRMESNNLGELSGTGVLNFIPGFTAGIPYPFQPASIAAGSIFAVSGRVSESALGTMSFEDCANFQGGTQRKAYVVEAASISSPFRIVPQKGDVQEFMLPNTNVTIAGFHGAPYVMSRSLELLFHQPASGAPCSVTWPPNIKWANGKSALSTVNGAVDKVRMDYFPHTDIWFAELLTS</sequence>
<organism evidence="2 3">
    <name type="scientific">Mycobacterium conspicuum</name>
    <dbReference type="NCBI Taxonomy" id="44010"/>
    <lineage>
        <taxon>Bacteria</taxon>
        <taxon>Bacillati</taxon>
        <taxon>Actinomycetota</taxon>
        <taxon>Actinomycetes</taxon>
        <taxon>Mycobacteriales</taxon>
        <taxon>Mycobacteriaceae</taxon>
        <taxon>Mycobacterium</taxon>
    </lineage>
</organism>
<dbReference type="EMBL" id="AP022613">
    <property type="protein sequence ID" value="BBZ40925.1"/>
    <property type="molecule type" value="Genomic_DNA"/>
</dbReference>
<dbReference type="SUPFAM" id="SSF51126">
    <property type="entry name" value="Pectin lyase-like"/>
    <property type="match status" value="1"/>
</dbReference>
<dbReference type="PROSITE" id="PS51257">
    <property type="entry name" value="PROKAR_LIPOPROTEIN"/>
    <property type="match status" value="1"/>
</dbReference>
<evidence type="ECO:0000313" key="2">
    <source>
        <dbReference type="EMBL" id="BBZ40925.1"/>
    </source>
</evidence>
<dbReference type="AlphaFoldDB" id="A0A1X1T350"/>
<gene>
    <name evidence="2" type="ORF">MCNS_39880</name>
</gene>
<dbReference type="InterPro" id="IPR012334">
    <property type="entry name" value="Pectin_lyas_fold"/>
</dbReference>
<dbReference type="Pfam" id="PF12708">
    <property type="entry name" value="Pect-lyase_RHGA_epim"/>
    <property type="match status" value="1"/>
</dbReference>
<dbReference type="Gene3D" id="2.160.20.10">
    <property type="entry name" value="Single-stranded right-handed beta-helix, Pectin lyase-like"/>
    <property type="match status" value="1"/>
</dbReference>
<reference evidence="2 3" key="1">
    <citation type="journal article" date="2019" name="Emerg. Microbes Infect.">
        <title>Comprehensive subspecies identification of 175 nontuberculous mycobacteria species based on 7547 genomic profiles.</title>
        <authorList>
            <person name="Matsumoto Y."/>
            <person name="Kinjo T."/>
            <person name="Motooka D."/>
            <person name="Nabeya D."/>
            <person name="Jung N."/>
            <person name="Uechi K."/>
            <person name="Horii T."/>
            <person name="Iida T."/>
            <person name="Fujita J."/>
            <person name="Nakamura S."/>
        </authorList>
    </citation>
    <scope>NUCLEOTIDE SEQUENCE [LARGE SCALE GENOMIC DNA]</scope>
    <source>
        <strain evidence="2 3">JCM 14738</strain>
    </source>
</reference>
<name>A0A1X1T350_9MYCO</name>
<accession>A0A1X1T350</accession>
<dbReference type="Proteomes" id="UP000467385">
    <property type="component" value="Chromosome"/>
</dbReference>
<protein>
    <recommendedName>
        <fullName evidence="1">Rhamnogalacturonase A/B/Epimerase-like pectate lyase domain-containing protein</fullName>
    </recommendedName>
</protein>
<evidence type="ECO:0000313" key="3">
    <source>
        <dbReference type="Proteomes" id="UP000467385"/>
    </source>
</evidence>
<keyword evidence="3" id="KW-1185">Reference proteome</keyword>
<proteinExistence type="predicted"/>
<dbReference type="InterPro" id="IPR024535">
    <property type="entry name" value="RHGA/B-epi-like_pectate_lyase"/>
</dbReference>
<evidence type="ECO:0000259" key="1">
    <source>
        <dbReference type="Pfam" id="PF12708"/>
    </source>
</evidence>